<feature type="region of interest" description="Disordered" evidence="1">
    <location>
        <begin position="194"/>
        <end position="214"/>
    </location>
</feature>
<evidence type="ECO:0000313" key="4">
    <source>
        <dbReference type="Proteomes" id="UP001161388"/>
    </source>
</evidence>
<evidence type="ECO:0000256" key="2">
    <source>
        <dbReference type="SAM" id="SignalP"/>
    </source>
</evidence>
<gene>
    <name evidence="3" type="ORF">GCM10007927_32990</name>
</gene>
<feature type="signal peptide" evidence="2">
    <location>
        <begin position="1"/>
        <end position="19"/>
    </location>
</feature>
<proteinExistence type="predicted"/>
<name>A0ABQ5VNF4_9RHOB</name>
<reference evidence="3" key="1">
    <citation type="journal article" date="2014" name="Int. J. Syst. Evol. Microbiol.">
        <title>Complete genome of a new Firmicutes species belonging to the dominant human colonic microbiota ('Ruminococcus bicirculans') reveals two chromosomes and a selective capacity to utilize plant glucans.</title>
        <authorList>
            <consortium name="NISC Comparative Sequencing Program"/>
            <person name="Wegmann U."/>
            <person name="Louis P."/>
            <person name="Goesmann A."/>
            <person name="Henrissat B."/>
            <person name="Duncan S.H."/>
            <person name="Flint H.J."/>
        </authorList>
    </citation>
    <scope>NUCLEOTIDE SEQUENCE</scope>
    <source>
        <strain evidence="3">NBRC 109915</strain>
    </source>
</reference>
<organism evidence="3 4">
    <name type="scientific">Sulfitobacter pacificus</name>
    <dbReference type="NCBI Taxonomy" id="1499314"/>
    <lineage>
        <taxon>Bacteria</taxon>
        <taxon>Pseudomonadati</taxon>
        <taxon>Pseudomonadota</taxon>
        <taxon>Alphaproteobacteria</taxon>
        <taxon>Rhodobacterales</taxon>
        <taxon>Roseobacteraceae</taxon>
        <taxon>Sulfitobacter</taxon>
    </lineage>
</organism>
<reference evidence="3" key="2">
    <citation type="submission" date="2023-01" db="EMBL/GenBank/DDBJ databases">
        <title>Draft genome sequence of Sulfitobacter pacificus strain NBRC 109915.</title>
        <authorList>
            <person name="Sun Q."/>
            <person name="Mori K."/>
        </authorList>
    </citation>
    <scope>NUCLEOTIDE SEQUENCE</scope>
    <source>
        <strain evidence="3">NBRC 109915</strain>
    </source>
</reference>
<evidence type="ECO:0000313" key="3">
    <source>
        <dbReference type="EMBL" id="GLQ28496.1"/>
    </source>
</evidence>
<keyword evidence="4" id="KW-1185">Reference proteome</keyword>
<dbReference type="Proteomes" id="UP001161388">
    <property type="component" value="Unassembled WGS sequence"/>
</dbReference>
<dbReference type="EMBL" id="BSNL01000001">
    <property type="protein sequence ID" value="GLQ28496.1"/>
    <property type="molecule type" value="Genomic_DNA"/>
</dbReference>
<feature type="chain" id="PRO_5046341515" description="Tetratricopeptide repeat-containing protein" evidence="2">
    <location>
        <begin position="20"/>
        <end position="755"/>
    </location>
</feature>
<protein>
    <recommendedName>
        <fullName evidence="5">Tetratricopeptide repeat-containing protein</fullName>
    </recommendedName>
</protein>
<dbReference type="RefSeq" id="WP_284374945.1">
    <property type="nucleotide sequence ID" value="NZ_BSNL01000001.1"/>
</dbReference>
<feature type="region of interest" description="Disordered" evidence="1">
    <location>
        <begin position="161"/>
        <end position="181"/>
    </location>
</feature>
<keyword evidence="2" id="KW-0732">Signal</keyword>
<accession>A0ABQ5VNF4</accession>
<evidence type="ECO:0000256" key="1">
    <source>
        <dbReference type="SAM" id="MobiDB-lite"/>
    </source>
</evidence>
<evidence type="ECO:0008006" key="5">
    <source>
        <dbReference type="Google" id="ProtNLM"/>
    </source>
</evidence>
<comment type="caution">
    <text evidence="3">The sequence shown here is derived from an EMBL/GenBank/DDBJ whole genome shotgun (WGS) entry which is preliminary data.</text>
</comment>
<sequence>MRHFLFIVLLLWLPLAAQAQQAMVRSGEHEGYSRLVAPLPGSLDWKVMHAGQDVTFTVSGYDKGYDVSTVYNFISRGRVQDITPLPNGFVIRLGCDCRVASFIDKKQYVVLDITSPGVKRSVAFIPMNTVIDQTPETADTADPQAMDVALPLAQVKPQSRIKPVDSPTLARAPLSESEQESLAEVQRRLTRELSTATTRGLLTPAPGPPLPLGRRAQVDLSAITLPDAPPPIPKPVPPDDVVNNMRVTSSMDVPGIALKADDAQSLSGLTCPANTSLDIVNWADNRPFHQQTGDLRRELYQEFDHLNREAALKLAKLYIHYGFGAEARQILLLDDELRHSQKMLLDIASIFETGIAPPDSMLHALMDCETDVALWAMLARQDLGVEHTVDPRPALLSLNKLPIHLRNFLAPALSRRLLAHGDAGAAATALRSLERLPATLPSSAKLAQAEIALDEGHVEKATDGLADVADDNAEHSPEALVALVDTRIAARQPISPETANLVEAYAKELSQTELGPELRRAHVLALARSGQFDNAFAGSKKLDVEDATKLQMRLFEELTASAEDVVFLEYVLERSPQDFTKLPKFQKVALAARLFDLGFAEQAQTILSDIADQPRSDTRQLLAARIALDLSQPMRAQAELIEIAGEEADLLRAKAKQMAGAHAEAHDLYRLANNDEAAVLAAWLADDSERFALSDNTIFGPVLALSDAAVAVPPEVDGMLARGEAALTESSAARQTLLDLLQAPELNVDLTDVTQ</sequence>